<dbReference type="Gene3D" id="3.20.20.450">
    <property type="entry name" value="EAL domain"/>
    <property type="match status" value="1"/>
</dbReference>
<reference evidence="5 6" key="1">
    <citation type="submission" date="2020-08" db="EMBL/GenBank/DDBJ databases">
        <title>Genomic Encyclopedia of Type Strains, Phase IV (KMG-IV): sequencing the most valuable type-strain genomes for metagenomic binning, comparative biology and taxonomic classification.</title>
        <authorList>
            <person name="Goeker M."/>
        </authorList>
    </citation>
    <scope>NUCLEOTIDE SEQUENCE [LARGE SCALE GENOMIC DNA]</scope>
    <source>
        <strain evidence="5 6">DSM 11590</strain>
    </source>
</reference>
<dbReference type="Pfam" id="PF00990">
    <property type="entry name" value="GGDEF"/>
    <property type="match status" value="1"/>
</dbReference>
<dbReference type="PROSITE" id="PS50110">
    <property type="entry name" value="RESPONSE_REGULATORY"/>
    <property type="match status" value="1"/>
</dbReference>
<dbReference type="CDD" id="cd01948">
    <property type="entry name" value="EAL"/>
    <property type="match status" value="1"/>
</dbReference>
<dbReference type="SUPFAM" id="SSF55073">
    <property type="entry name" value="Nucleotide cyclase"/>
    <property type="match status" value="1"/>
</dbReference>
<evidence type="ECO:0000259" key="3">
    <source>
        <dbReference type="PROSITE" id="PS50883"/>
    </source>
</evidence>
<dbReference type="SMART" id="SM00267">
    <property type="entry name" value="GGDEF"/>
    <property type="match status" value="1"/>
</dbReference>
<proteinExistence type="predicted"/>
<dbReference type="SUPFAM" id="SSF141868">
    <property type="entry name" value="EAL domain-like"/>
    <property type="match status" value="1"/>
</dbReference>
<dbReference type="Pfam" id="PF00563">
    <property type="entry name" value="EAL"/>
    <property type="match status" value="1"/>
</dbReference>
<dbReference type="Proteomes" id="UP000544872">
    <property type="component" value="Unassembled WGS sequence"/>
</dbReference>
<keyword evidence="1" id="KW-0597">Phosphoprotein</keyword>
<dbReference type="CDD" id="cd01949">
    <property type="entry name" value="GGDEF"/>
    <property type="match status" value="1"/>
</dbReference>
<dbReference type="InterPro" id="IPR043128">
    <property type="entry name" value="Rev_trsase/Diguanyl_cyclase"/>
</dbReference>
<dbReference type="PROSITE" id="PS50887">
    <property type="entry name" value="GGDEF"/>
    <property type="match status" value="1"/>
</dbReference>
<dbReference type="SMART" id="SM00448">
    <property type="entry name" value="REC"/>
    <property type="match status" value="1"/>
</dbReference>
<dbReference type="InterPro" id="IPR035919">
    <property type="entry name" value="EAL_sf"/>
</dbReference>
<feature type="domain" description="Response regulatory" evidence="2">
    <location>
        <begin position="12"/>
        <end position="131"/>
    </location>
</feature>
<dbReference type="Pfam" id="PF00072">
    <property type="entry name" value="Response_reg"/>
    <property type="match status" value="1"/>
</dbReference>
<dbReference type="InterPro" id="IPR000160">
    <property type="entry name" value="GGDEF_dom"/>
</dbReference>
<accession>A0A7X0DM21</accession>
<name>A0A7X0DM21_NOVIT</name>
<dbReference type="RefSeq" id="WP_184260070.1">
    <property type="nucleotide sequence ID" value="NZ_JACIIX010000001.1"/>
</dbReference>
<sequence>METAQPRQQEIHALLIEDDDVDRERLVRMLRRCAQPIRVQEAPSKSDALSELHGKKVLFSFVFLDFQLADGDGRDLLPDIWENIGPDCVVVAVTGNGSDTGAAEAIKLGIHDYLSKLDLTSDRVAQTIEEGLKWRQMREDIRRTEDQLRHRSLHDPLTDLHNRHVFLDRLNHTCMQFRRDSQPFAVLMIDLDRFKEVNDQFGHAAGDRVLIDVAGRLRGNVREVDTVARLGGDEFAILLEDIHTAETALTLGRKLVSLLERPYAGDQGVMRIGASVGVALCPLHGNDPSLLLRRADNAMYRAKRGIEKVLLHDHQDAGNDNRPDSILLLGEIEQALEERQFTWFWQPKVRLRDRALLGFEALARWPHPVHGMVPPDRFIGALEQSPLLPRFTAVSIDTVLAQIATVAGLIGDATVSINISARMLGHPTFVEDLLSAVRRHGIAPRTIMLELTETALLGNPVQAARVVDQLHMAGLALAVDDFGAGFTSFSTLREFRVQEIKIDKSYILTLGDSRFDRSLVRSLVVFCDSLDIALLAEGVETEDCRRILLDLGCTGGQGFGLCRPLPFPQVPDWIRDHSSGVRP</sequence>
<dbReference type="NCBIfam" id="TIGR00254">
    <property type="entry name" value="GGDEF"/>
    <property type="match status" value="1"/>
</dbReference>
<comment type="caution">
    <text evidence="5">The sequence shown here is derived from an EMBL/GenBank/DDBJ whole genome shotgun (WGS) entry which is preliminary data.</text>
</comment>
<dbReference type="Gene3D" id="3.40.50.2300">
    <property type="match status" value="1"/>
</dbReference>
<protein>
    <submittedName>
        <fullName evidence="5">Diguanylate cyclase (GGDEF)-like protein</fullName>
    </submittedName>
</protein>
<feature type="modified residue" description="4-aspartylphosphate" evidence="1">
    <location>
        <position position="65"/>
    </location>
</feature>
<evidence type="ECO:0000259" key="4">
    <source>
        <dbReference type="PROSITE" id="PS50887"/>
    </source>
</evidence>
<dbReference type="PROSITE" id="PS50883">
    <property type="entry name" value="EAL"/>
    <property type="match status" value="1"/>
</dbReference>
<evidence type="ECO:0000256" key="1">
    <source>
        <dbReference type="PROSITE-ProRule" id="PRU00169"/>
    </source>
</evidence>
<dbReference type="InterPro" id="IPR001789">
    <property type="entry name" value="Sig_transdc_resp-reg_receiver"/>
</dbReference>
<evidence type="ECO:0000313" key="6">
    <source>
        <dbReference type="Proteomes" id="UP000544872"/>
    </source>
</evidence>
<feature type="domain" description="EAL" evidence="3">
    <location>
        <begin position="325"/>
        <end position="578"/>
    </location>
</feature>
<dbReference type="GO" id="GO:0000160">
    <property type="term" value="P:phosphorelay signal transduction system"/>
    <property type="evidence" value="ECO:0007669"/>
    <property type="project" value="InterPro"/>
</dbReference>
<dbReference type="GO" id="GO:0003824">
    <property type="term" value="F:catalytic activity"/>
    <property type="evidence" value="ECO:0007669"/>
    <property type="project" value="UniProtKB-ARBA"/>
</dbReference>
<keyword evidence="6" id="KW-1185">Reference proteome</keyword>
<dbReference type="InterPro" id="IPR029787">
    <property type="entry name" value="Nucleotide_cyclase"/>
</dbReference>
<dbReference type="SUPFAM" id="SSF52172">
    <property type="entry name" value="CheY-like"/>
    <property type="match status" value="1"/>
</dbReference>
<dbReference type="InterPro" id="IPR001633">
    <property type="entry name" value="EAL_dom"/>
</dbReference>
<dbReference type="InterPro" id="IPR052155">
    <property type="entry name" value="Biofilm_reg_signaling"/>
</dbReference>
<dbReference type="EMBL" id="JACIIX010000001">
    <property type="protein sequence ID" value="MBB6208757.1"/>
    <property type="molecule type" value="Genomic_DNA"/>
</dbReference>
<dbReference type="FunFam" id="3.30.70.270:FF:000001">
    <property type="entry name" value="Diguanylate cyclase domain protein"/>
    <property type="match status" value="1"/>
</dbReference>
<evidence type="ECO:0000313" key="5">
    <source>
        <dbReference type="EMBL" id="MBB6208757.1"/>
    </source>
</evidence>
<dbReference type="PANTHER" id="PTHR44757">
    <property type="entry name" value="DIGUANYLATE CYCLASE DGCP"/>
    <property type="match status" value="1"/>
</dbReference>
<dbReference type="Gene3D" id="3.30.70.270">
    <property type="match status" value="1"/>
</dbReference>
<gene>
    <name evidence="5" type="ORF">FHS48_000138</name>
</gene>
<dbReference type="AlphaFoldDB" id="A0A7X0DM21"/>
<dbReference type="PANTHER" id="PTHR44757:SF2">
    <property type="entry name" value="BIOFILM ARCHITECTURE MAINTENANCE PROTEIN MBAA"/>
    <property type="match status" value="1"/>
</dbReference>
<organism evidence="5 6">
    <name type="scientific">Novispirillum itersonii</name>
    <name type="common">Aquaspirillum itersonii</name>
    <dbReference type="NCBI Taxonomy" id="189"/>
    <lineage>
        <taxon>Bacteria</taxon>
        <taxon>Pseudomonadati</taxon>
        <taxon>Pseudomonadota</taxon>
        <taxon>Alphaproteobacteria</taxon>
        <taxon>Rhodospirillales</taxon>
        <taxon>Novispirillaceae</taxon>
        <taxon>Novispirillum</taxon>
    </lineage>
</organism>
<dbReference type="InterPro" id="IPR011006">
    <property type="entry name" value="CheY-like_superfamily"/>
</dbReference>
<feature type="domain" description="GGDEF" evidence="4">
    <location>
        <begin position="182"/>
        <end position="314"/>
    </location>
</feature>
<evidence type="ECO:0000259" key="2">
    <source>
        <dbReference type="PROSITE" id="PS50110"/>
    </source>
</evidence>
<dbReference type="SMART" id="SM00052">
    <property type="entry name" value="EAL"/>
    <property type="match status" value="1"/>
</dbReference>